<dbReference type="EMBL" id="JOWA01000055">
    <property type="protein sequence ID" value="KEZ45934.1"/>
    <property type="molecule type" value="Genomic_DNA"/>
</dbReference>
<keyword evidence="3" id="KW-1185">Reference proteome</keyword>
<name>A0A084GF22_PSEDA</name>
<gene>
    <name evidence="2" type="ORF">SAPIO_CDS1319</name>
</gene>
<evidence type="ECO:0000313" key="3">
    <source>
        <dbReference type="Proteomes" id="UP000028545"/>
    </source>
</evidence>
<feature type="compositionally biased region" description="Polar residues" evidence="1">
    <location>
        <begin position="188"/>
        <end position="207"/>
    </location>
</feature>
<reference evidence="2 3" key="1">
    <citation type="journal article" date="2014" name="Genome Announc.">
        <title>Draft genome sequence of the pathogenic fungus Scedosporium apiospermum.</title>
        <authorList>
            <person name="Vandeputte P."/>
            <person name="Ghamrawi S."/>
            <person name="Rechenmann M."/>
            <person name="Iltis A."/>
            <person name="Giraud S."/>
            <person name="Fleury M."/>
            <person name="Thornton C."/>
            <person name="Delhaes L."/>
            <person name="Meyer W."/>
            <person name="Papon N."/>
            <person name="Bouchara J.P."/>
        </authorList>
    </citation>
    <scope>NUCLEOTIDE SEQUENCE [LARGE SCALE GENOMIC DNA]</scope>
    <source>
        <strain evidence="2 3">IHEM 14462</strain>
    </source>
</reference>
<dbReference type="GeneID" id="27720391"/>
<dbReference type="RefSeq" id="XP_016645733.1">
    <property type="nucleotide sequence ID" value="XM_016784617.1"/>
</dbReference>
<evidence type="ECO:0000313" key="2">
    <source>
        <dbReference type="EMBL" id="KEZ45934.1"/>
    </source>
</evidence>
<dbReference type="Proteomes" id="UP000028545">
    <property type="component" value="Unassembled WGS sequence"/>
</dbReference>
<protein>
    <submittedName>
        <fullName evidence="2">Uncharacterized protein</fullName>
    </submittedName>
</protein>
<evidence type="ECO:0000256" key="1">
    <source>
        <dbReference type="SAM" id="MobiDB-lite"/>
    </source>
</evidence>
<dbReference type="AlphaFoldDB" id="A0A084GF22"/>
<proteinExistence type="predicted"/>
<organism evidence="2 3">
    <name type="scientific">Pseudallescheria apiosperma</name>
    <name type="common">Scedosporium apiospermum</name>
    <dbReference type="NCBI Taxonomy" id="563466"/>
    <lineage>
        <taxon>Eukaryota</taxon>
        <taxon>Fungi</taxon>
        <taxon>Dikarya</taxon>
        <taxon>Ascomycota</taxon>
        <taxon>Pezizomycotina</taxon>
        <taxon>Sordariomycetes</taxon>
        <taxon>Hypocreomycetidae</taxon>
        <taxon>Microascales</taxon>
        <taxon>Microascaceae</taxon>
        <taxon>Scedosporium</taxon>
    </lineage>
</organism>
<comment type="caution">
    <text evidence="2">The sequence shown here is derived from an EMBL/GenBank/DDBJ whole genome shotgun (WGS) entry which is preliminary data.</text>
</comment>
<feature type="region of interest" description="Disordered" evidence="1">
    <location>
        <begin position="246"/>
        <end position="275"/>
    </location>
</feature>
<dbReference type="HOGENOM" id="CLU_1012489_0_0_1"/>
<accession>A0A084GF22</accession>
<dbReference type="VEuPathDB" id="FungiDB:SAPIO_CDS1319"/>
<feature type="region of interest" description="Disordered" evidence="1">
    <location>
        <begin position="179"/>
        <end position="228"/>
    </location>
</feature>
<dbReference type="KEGG" id="sapo:SAPIO_CDS1319"/>
<sequence>MDPQPNSIGLYWPDDSSFLVPMPRDPEFEIDYSRFGSPSLSVSLDNRLNGVDGLARSLGGCGAATLTGATLGSYSTNHCASLHRYLTEPRRDEMRALGLLTDAVNNRPKLPSDLRNYLRYADSSHLDISVCSPKLSDDDSWSAAAEVDFPASPMERYIYTKEPHEIVALGLRYGDTNAAPEQAASPCSDESISLSAPSPAGVQQSPPSDKLSVDSNEDGLGAPPFFGQEVMDTRAEIQRFRVYGVRGSRALTKSHPRQRKRYETGKTGKMGIRKR</sequence>